<sequence>MNLRARACITFYATVSTNRTKDKMEYIDCDTRGFNQYQYDLNNSPTGTTFGTIYSNYILAVADQNPVLSSSGG</sequence>
<gene>
    <name evidence="1" type="ORF">EYZ11_011117</name>
</gene>
<dbReference type="VEuPathDB" id="FungiDB:EYZ11_011117"/>
<evidence type="ECO:0000313" key="1">
    <source>
        <dbReference type="EMBL" id="THC89431.1"/>
    </source>
</evidence>
<accession>A0A4S3J922</accession>
<dbReference type="AlphaFoldDB" id="A0A4S3J922"/>
<name>A0A4S3J922_9EURO</name>
<reference evidence="1 2" key="1">
    <citation type="submission" date="2019-03" db="EMBL/GenBank/DDBJ databases">
        <title>The genome sequence of a newly discovered highly antifungal drug resistant Aspergillus species, Aspergillus tanneri NIH 1004.</title>
        <authorList>
            <person name="Mounaud S."/>
            <person name="Singh I."/>
            <person name="Joardar V."/>
            <person name="Pakala S."/>
            <person name="Pakala S."/>
            <person name="Venepally P."/>
            <person name="Hoover J."/>
            <person name="Nierman W."/>
            <person name="Chung J."/>
            <person name="Losada L."/>
        </authorList>
    </citation>
    <scope>NUCLEOTIDE SEQUENCE [LARGE SCALE GENOMIC DNA]</scope>
    <source>
        <strain evidence="1 2">NIH1004</strain>
    </source>
</reference>
<dbReference type="EMBL" id="SOSA01000655">
    <property type="protein sequence ID" value="THC89431.1"/>
    <property type="molecule type" value="Genomic_DNA"/>
</dbReference>
<organism evidence="1 2">
    <name type="scientific">Aspergillus tanneri</name>
    <dbReference type="NCBI Taxonomy" id="1220188"/>
    <lineage>
        <taxon>Eukaryota</taxon>
        <taxon>Fungi</taxon>
        <taxon>Dikarya</taxon>
        <taxon>Ascomycota</taxon>
        <taxon>Pezizomycotina</taxon>
        <taxon>Eurotiomycetes</taxon>
        <taxon>Eurotiomycetidae</taxon>
        <taxon>Eurotiales</taxon>
        <taxon>Aspergillaceae</taxon>
        <taxon>Aspergillus</taxon>
        <taxon>Aspergillus subgen. Circumdati</taxon>
    </lineage>
</organism>
<keyword evidence="2" id="KW-1185">Reference proteome</keyword>
<proteinExistence type="predicted"/>
<evidence type="ECO:0000313" key="2">
    <source>
        <dbReference type="Proteomes" id="UP000308092"/>
    </source>
</evidence>
<dbReference type="Proteomes" id="UP000308092">
    <property type="component" value="Unassembled WGS sequence"/>
</dbReference>
<protein>
    <submittedName>
        <fullName evidence="1">Uncharacterized protein</fullName>
    </submittedName>
</protein>
<comment type="caution">
    <text evidence="1">The sequence shown here is derived from an EMBL/GenBank/DDBJ whole genome shotgun (WGS) entry which is preliminary data.</text>
</comment>